<gene>
    <name evidence="2" type="ORF">PsYK624_104710</name>
</gene>
<comment type="caution">
    <text evidence="2">The sequence shown here is derived from an EMBL/GenBank/DDBJ whole genome shotgun (WGS) entry which is preliminary data.</text>
</comment>
<feature type="region of interest" description="Disordered" evidence="1">
    <location>
        <begin position="134"/>
        <end position="168"/>
    </location>
</feature>
<dbReference type="AlphaFoldDB" id="A0A9P3LHM7"/>
<reference evidence="2 3" key="1">
    <citation type="submission" date="2021-08" db="EMBL/GenBank/DDBJ databases">
        <title>Draft Genome Sequence of Phanerochaete sordida strain YK-624.</title>
        <authorList>
            <person name="Mori T."/>
            <person name="Dohra H."/>
            <person name="Suzuki T."/>
            <person name="Kawagishi H."/>
            <person name="Hirai H."/>
        </authorList>
    </citation>
    <scope>NUCLEOTIDE SEQUENCE [LARGE SCALE GENOMIC DNA]</scope>
    <source>
        <strain evidence="2 3">YK-624</strain>
    </source>
</reference>
<dbReference type="OrthoDB" id="3257267at2759"/>
<accession>A0A9P3LHM7</accession>
<evidence type="ECO:0000313" key="2">
    <source>
        <dbReference type="EMBL" id="GJE94302.1"/>
    </source>
</evidence>
<protein>
    <submittedName>
        <fullName evidence="2">Uncharacterized protein</fullName>
    </submittedName>
</protein>
<feature type="compositionally biased region" description="Basic residues" evidence="1">
    <location>
        <begin position="157"/>
        <end position="168"/>
    </location>
</feature>
<evidence type="ECO:0000313" key="3">
    <source>
        <dbReference type="Proteomes" id="UP000703269"/>
    </source>
</evidence>
<proteinExistence type="predicted"/>
<dbReference type="EMBL" id="BPQB01000039">
    <property type="protein sequence ID" value="GJE94302.1"/>
    <property type="molecule type" value="Genomic_DNA"/>
</dbReference>
<evidence type="ECO:0000256" key="1">
    <source>
        <dbReference type="SAM" id="MobiDB-lite"/>
    </source>
</evidence>
<dbReference type="Proteomes" id="UP000703269">
    <property type="component" value="Unassembled WGS sequence"/>
</dbReference>
<sequence length="168" mass="19360">MRVSYFSTATANSTGDMSLQKYDVAEENEDDFELPASGDIEKTWPTGTRKTQRYFHGILSYADHIAFLTEWRTQSRAGGHAETKKGKKRGEMFQIRSAMRMRYPGWHTNLGTLRAALKSRPEWAAWSQQLLGDRKEKLEVNREKKRVRKEQREKHAAKAKGKNAKGRA</sequence>
<keyword evidence="3" id="KW-1185">Reference proteome</keyword>
<organism evidence="2 3">
    <name type="scientific">Phanerochaete sordida</name>
    <dbReference type="NCBI Taxonomy" id="48140"/>
    <lineage>
        <taxon>Eukaryota</taxon>
        <taxon>Fungi</taxon>
        <taxon>Dikarya</taxon>
        <taxon>Basidiomycota</taxon>
        <taxon>Agaricomycotina</taxon>
        <taxon>Agaricomycetes</taxon>
        <taxon>Polyporales</taxon>
        <taxon>Phanerochaetaceae</taxon>
        <taxon>Phanerochaete</taxon>
    </lineage>
</organism>
<name>A0A9P3LHM7_9APHY</name>